<protein>
    <recommendedName>
        <fullName evidence="4">Secreted protein</fullName>
    </recommendedName>
</protein>
<accession>A0A6M5UHI3</accession>
<gene>
    <name evidence="2" type="ORF">FIC82_019890</name>
</gene>
<dbReference type="OrthoDB" id="9959222at2"/>
<evidence type="ECO:0000256" key="1">
    <source>
        <dbReference type="SAM" id="SignalP"/>
    </source>
</evidence>
<keyword evidence="3" id="KW-1185">Reference proteome</keyword>
<feature type="signal peptide" evidence="1">
    <location>
        <begin position="1"/>
        <end position="26"/>
    </location>
</feature>
<sequence length="82" mass="8485">MKFKRLVAVVATAAALAVAAPTAASAAETRTYTNHQGGCRVLAISYANAGGAKHTAYYRLEAGRSKTFSTAGIILGHSWSPC</sequence>
<evidence type="ECO:0000313" key="2">
    <source>
        <dbReference type="EMBL" id="QJW38097.1"/>
    </source>
</evidence>
<feature type="chain" id="PRO_5026927463" description="Secreted protein" evidence="1">
    <location>
        <begin position="27"/>
        <end position="82"/>
    </location>
</feature>
<dbReference type="EMBL" id="CP052757">
    <property type="protein sequence ID" value="QJW38097.1"/>
    <property type="molecule type" value="Genomic_DNA"/>
</dbReference>
<organism evidence="2 3">
    <name type="scientific">Cellulosimicrobium protaetiae</name>
    <dbReference type="NCBI Taxonomy" id="2587808"/>
    <lineage>
        <taxon>Bacteria</taxon>
        <taxon>Bacillati</taxon>
        <taxon>Actinomycetota</taxon>
        <taxon>Actinomycetes</taxon>
        <taxon>Micrococcales</taxon>
        <taxon>Promicromonosporaceae</taxon>
        <taxon>Cellulosimicrobium</taxon>
    </lineage>
</organism>
<keyword evidence="1" id="KW-0732">Signal</keyword>
<reference evidence="2 3" key="1">
    <citation type="journal article" date="2022" name="Int. J. Syst. Evol. Microbiol.">
        <title>Cellulosimicrobium protaetiae sp. nov., isolated from the gut of the larva of Protaetia brevitarsis seulensis.</title>
        <authorList>
            <person name="Le Han H."/>
            <person name="Nguyen T.T.H."/>
            <person name="Li Z."/>
            <person name="Shin N.R."/>
            <person name="Kim S.G."/>
        </authorList>
    </citation>
    <scope>NUCLEOTIDE SEQUENCE [LARGE SCALE GENOMIC DNA]</scope>
    <source>
        <strain evidence="2 3">BI34</strain>
    </source>
</reference>
<evidence type="ECO:0000313" key="3">
    <source>
        <dbReference type="Proteomes" id="UP000451354"/>
    </source>
</evidence>
<name>A0A6M5UHI3_9MICO</name>
<dbReference type="AlphaFoldDB" id="A0A6M5UHI3"/>
<dbReference type="KEGG" id="cprt:FIC82_019890"/>
<dbReference type="RefSeq" id="WP_154799636.1">
    <property type="nucleotide sequence ID" value="NZ_CP052757.1"/>
</dbReference>
<evidence type="ECO:0008006" key="4">
    <source>
        <dbReference type="Google" id="ProtNLM"/>
    </source>
</evidence>
<dbReference type="Proteomes" id="UP000451354">
    <property type="component" value="Chromosome"/>
</dbReference>
<proteinExistence type="predicted"/>